<dbReference type="FunFam" id="2.60.120.260:FF:000026">
    <property type="entry name" value="proprotein convertase subtilisin/kexin type 7"/>
    <property type="match status" value="1"/>
</dbReference>
<keyword evidence="12" id="KW-0325">Glycoprotein</keyword>
<feature type="active site" description="Charge relay system" evidence="13 14">
    <location>
        <position position="238"/>
    </location>
</feature>
<dbReference type="InterPro" id="IPR015500">
    <property type="entry name" value="Peptidase_S8_subtilisin-rel"/>
</dbReference>
<evidence type="ECO:0000256" key="12">
    <source>
        <dbReference type="ARBA" id="ARBA00023180"/>
    </source>
</evidence>
<keyword evidence="10 16" id="KW-0472">Membrane</keyword>
<feature type="transmembrane region" description="Helical" evidence="16">
    <location>
        <begin position="738"/>
        <end position="758"/>
    </location>
</feature>
<reference evidence="20" key="1">
    <citation type="journal article" date="2017" name="Nat. Microbiol.">
        <title>Global analysis of biosynthetic gene clusters reveals vast potential of secondary metabolite production in Penicillium species.</title>
        <authorList>
            <person name="Nielsen J.C."/>
            <person name="Grijseels S."/>
            <person name="Prigent S."/>
            <person name="Ji B."/>
            <person name="Dainat J."/>
            <person name="Nielsen K.F."/>
            <person name="Frisvad J.C."/>
            <person name="Workman M."/>
            <person name="Nielsen J."/>
        </authorList>
    </citation>
    <scope>NUCLEOTIDE SEQUENCE [LARGE SCALE GENOMIC DNA]</scope>
    <source>
        <strain evidence="20">IBT 29486</strain>
    </source>
</reference>
<feature type="compositionally biased region" description="Low complexity" evidence="15">
    <location>
        <begin position="705"/>
        <end position="721"/>
    </location>
</feature>
<feature type="active site" description="Charge relay system" evidence="13 14">
    <location>
        <position position="200"/>
    </location>
</feature>
<feature type="compositionally biased region" description="Acidic residues" evidence="15">
    <location>
        <begin position="808"/>
        <end position="821"/>
    </location>
</feature>
<keyword evidence="9 16" id="KW-1133">Transmembrane helix</keyword>
<evidence type="ECO:0000256" key="3">
    <source>
        <dbReference type="ARBA" id="ARBA00022670"/>
    </source>
</evidence>
<feature type="signal peptide" evidence="17">
    <location>
        <begin position="1"/>
        <end position="19"/>
    </location>
</feature>
<keyword evidence="8" id="KW-0106">Calcium</keyword>
<dbReference type="PROSITE" id="PS00138">
    <property type="entry name" value="SUBTILASE_SER"/>
    <property type="match status" value="1"/>
</dbReference>
<evidence type="ECO:0000259" key="18">
    <source>
        <dbReference type="PROSITE" id="PS51829"/>
    </source>
</evidence>
<dbReference type="GO" id="GO:0000139">
    <property type="term" value="C:Golgi membrane"/>
    <property type="evidence" value="ECO:0007669"/>
    <property type="project" value="TreeGrafter"/>
</dbReference>
<evidence type="ECO:0000256" key="15">
    <source>
        <dbReference type="SAM" id="MobiDB-lite"/>
    </source>
</evidence>
<dbReference type="PROSITE" id="PS00137">
    <property type="entry name" value="SUBTILASE_HIS"/>
    <property type="match status" value="1"/>
</dbReference>
<dbReference type="InterPro" id="IPR034182">
    <property type="entry name" value="Kexin/furin"/>
</dbReference>
<dbReference type="InterPro" id="IPR022398">
    <property type="entry name" value="Peptidase_S8_His-AS"/>
</dbReference>
<dbReference type="InterPro" id="IPR023828">
    <property type="entry name" value="Peptidase_S8_Ser-AS"/>
</dbReference>
<keyword evidence="4 16" id="KW-0812">Transmembrane</keyword>
<dbReference type="OrthoDB" id="300641at2759"/>
<evidence type="ECO:0000256" key="1">
    <source>
        <dbReference type="ARBA" id="ARBA00004370"/>
    </source>
</evidence>
<dbReference type="GO" id="GO:0005802">
    <property type="term" value="C:trans-Golgi network"/>
    <property type="evidence" value="ECO:0007669"/>
    <property type="project" value="TreeGrafter"/>
</dbReference>
<keyword evidence="7 14" id="KW-0720">Serine protease</keyword>
<dbReference type="PANTHER" id="PTHR42884">
    <property type="entry name" value="PROPROTEIN CONVERTASE SUBTILISIN/KEXIN-RELATED"/>
    <property type="match status" value="1"/>
</dbReference>
<feature type="compositionally biased region" description="Polar residues" evidence="15">
    <location>
        <begin position="648"/>
        <end position="662"/>
    </location>
</feature>
<evidence type="ECO:0000256" key="5">
    <source>
        <dbReference type="ARBA" id="ARBA00022729"/>
    </source>
</evidence>
<feature type="domain" description="P/Homo B" evidence="18">
    <location>
        <begin position="486"/>
        <end position="621"/>
    </location>
</feature>
<protein>
    <recommendedName>
        <fullName evidence="18">P/Homo B domain-containing protein</fullName>
    </recommendedName>
</protein>
<keyword evidence="3 14" id="KW-0645">Protease</keyword>
<accession>A0A1V6S4Z1</accession>
<dbReference type="EMBL" id="MDYP01000008">
    <property type="protein sequence ID" value="OQE08926.1"/>
    <property type="molecule type" value="Genomic_DNA"/>
</dbReference>
<keyword evidence="6 14" id="KW-0378">Hydrolase</keyword>
<evidence type="ECO:0000256" key="9">
    <source>
        <dbReference type="ARBA" id="ARBA00022989"/>
    </source>
</evidence>
<dbReference type="PRINTS" id="PR00723">
    <property type="entry name" value="SUBTILISIN"/>
</dbReference>
<name>A0A1V6S4Z1_9EURO</name>
<sequence length="848" mass="93114">MHIVSGIAVTLGLAGAVSANLHPRSQETRDFFALHLDDTVDPSHIAQVLGARHEGQIGQLDGHHTFSLPREETAQFDTLLNDLRTRRKLRRRSNDGIASRETSDDPLDKILWSHKIAPARQRLQKRLPPVSVPYKSLDKRENAQMVAFRKNAMSSLGITDPIFKDQWHLLNTVQPGHDLNVTGLWLEGITGKGVATAVVDDGLDMDSNDLKPNYFPEGSWDFNENLPDPRPLLFDDKHGTRCSGEIAAAKNDACGVGVAYDSKIAGVRMLSKPIDDVDEAAAINFGNQKNDIYSCSWGPIDDGATMDAPGILIRRSITNGVQKGRGGKGSVFVFAAGNGAASGDNCNFDGYTNSIYSITVGAIDREGKHPTYSESCSAQLVVAYSSGSNDYIHTTDVGANKCFSGHGGTSASGPLASGSVALALSVRPELTWRDVQYLMVETAVPVSEDDGSWQILPSGRKFSHDWGFGKVDTYTMVQLAKTWDLVKPQAWLNSPWLRVHQDIPQGDQGLLSRYTITADQLKSANLARLEHVTVTMNVNHTRRGDISVELRSPAGIVSYLSVSRLKDDVAAGYEDWTFMSVAHWGESPVGEWSIIVKDSNVNEFSGVFIDWRLNLWGEAIDGAKQKLHPLPDDHEDDHPYEDAAVATTSITSAPTKTQVPTNSDDHHTRPVNAKPQPTATKPTATKPTATKPTEPVEDEKKPTNTTGGETETPSPSSTDSDYISSFLPTFGASKRTQIWIYSSLAMIITFFIGLGVYFQLQRMKRRRTTPHDDYEFEMIEDEDETQPMTGAPRTQRRGGELYNAFAGESDEEMFSEDDDEPYRDGLANTQEKGTEDGTSYSGPHQEKP</sequence>
<dbReference type="PROSITE" id="PS51829">
    <property type="entry name" value="P_HOMO_B"/>
    <property type="match status" value="1"/>
</dbReference>
<evidence type="ECO:0000313" key="20">
    <source>
        <dbReference type="Proteomes" id="UP000191518"/>
    </source>
</evidence>
<dbReference type="GO" id="GO:0004252">
    <property type="term" value="F:serine-type endopeptidase activity"/>
    <property type="evidence" value="ECO:0007669"/>
    <property type="project" value="UniProtKB-UniRule"/>
</dbReference>
<evidence type="ECO:0000256" key="4">
    <source>
        <dbReference type="ARBA" id="ARBA00022692"/>
    </source>
</evidence>
<evidence type="ECO:0000256" key="10">
    <source>
        <dbReference type="ARBA" id="ARBA00023136"/>
    </source>
</evidence>
<feature type="region of interest" description="Disordered" evidence="15">
    <location>
        <begin position="783"/>
        <end position="848"/>
    </location>
</feature>
<feature type="active site" description="Charge relay system" evidence="13 14">
    <location>
        <position position="410"/>
    </location>
</feature>
<dbReference type="PROSITE" id="PS51892">
    <property type="entry name" value="SUBTILASE"/>
    <property type="match status" value="1"/>
</dbReference>
<evidence type="ECO:0000256" key="7">
    <source>
        <dbReference type="ARBA" id="ARBA00022825"/>
    </source>
</evidence>
<dbReference type="InterPro" id="IPR023827">
    <property type="entry name" value="Peptidase_S8_Asp-AS"/>
</dbReference>
<evidence type="ECO:0000313" key="19">
    <source>
        <dbReference type="EMBL" id="OQE08926.1"/>
    </source>
</evidence>
<comment type="similarity">
    <text evidence="2">Belongs to the peptidase S8 family. Furin subfamily.</text>
</comment>
<proteinExistence type="inferred from homology"/>
<dbReference type="GO" id="GO:0007323">
    <property type="term" value="P:peptide pheromone maturation"/>
    <property type="evidence" value="ECO:0007669"/>
    <property type="project" value="UniProtKB-ARBA"/>
</dbReference>
<dbReference type="InterPro" id="IPR036852">
    <property type="entry name" value="Peptidase_S8/S53_dom_sf"/>
</dbReference>
<feature type="compositionally biased region" description="Low complexity" evidence="15">
    <location>
        <begin position="673"/>
        <end position="693"/>
    </location>
</feature>
<dbReference type="CDD" id="cd04059">
    <property type="entry name" value="Peptidases_S8_Protein_convertases_Kexins_Furin-like"/>
    <property type="match status" value="1"/>
</dbReference>
<evidence type="ECO:0000256" key="16">
    <source>
        <dbReference type="SAM" id="Phobius"/>
    </source>
</evidence>
<dbReference type="InterPro" id="IPR000209">
    <property type="entry name" value="Peptidase_S8/S53_dom"/>
</dbReference>
<evidence type="ECO:0000256" key="14">
    <source>
        <dbReference type="PROSITE-ProRule" id="PRU01240"/>
    </source>
</evidence>
<evidence type="ECO:0000256" key="13">
    <source>
        <dbReference type="PIRSR" id="PIRSR615500-1"/>
    </source>
</evidence>
<feature type="chain" id="PRO_5013388591" description="P/Homo B domain-containing protein" evidence="17">
    <location>
        <begin position="20"/>
        <end position="848"/>
    </location>
</feature>
<evidence type="ECO:0000256" key="11">
    <source>
        <dbReference type="ARBA" id="ARBA00023145"/>
    </source>
</evidence>
<evidence type="ECO:0000256" key="2">
    <source>
        <dbReference type="ARBA" id="ARBA00005325"/>
    </source>
</evidence>
<feature type="compositionally biased region" description="Polar residues" evidence="15">
    <location>
        <begin position="827"/>
        <end position="842"/>
    </location>
</feature>
<dbReference type="Proteomes" id="UP000191518">
    <property type="component" value="Unassembled WGS sequence"/>
</dbReference>
<dbReference type="InterPro" id="IPR008979">
    <property type="entry name" value="Galactose-bd-like_sf"/>
</dbReference>
<dbReference type="PANTHER" id="PTHR42884:SF14">
    <property type="entry name" value="NEUROENDOCRINE CONVERTASE 1"/>
    <property type="match status" value="1"/>
</dbReference>
<dbReference type="InterPro" id="IPR002884">
    <property type="entry name" value="P_dom"/>
</dbReference>
<dbReference type="SUPFAM" id="SSF49785">
    <property type="entry name" value="Galactose-binding domain-like"/>
    <property type="match status" value="1"/>
</dbReference>
<gene>
    <name evidence="19" type="ORF">PENVUL_c008G00035</name>
</gene>
<keyword evidence="20" id="KW-1185">Reference proteome</keyword>
<dbReference type="Pfam" id="PF01483">
    <property type="entry name" value="P_proprotein"/>
    <property type="match status" value="1"/>
</dbReference>
<evidence type="ECO:0000256" key="17">
    <source>
        <dbReference type="SAM" id="SignalP"/>
    </source>
</evidence>
<dbReference type="FunFam" id="3.40.50.200:FF:000005">
    <property type="entry name" value="Proprotein convertase subtilisin/kexin type 7"/>
    <property type="match status" value="1"/>
</dbReference>
<organism evidence="19 20">
    <name type="scientific">Penicillium vulpinum</name>
    <dbReference type="NCBI Taxonomy" id="29845"/>
    <lineage>
        <taxon>Eukaryota</taxon>
        <taxon>Fungi</taxon>
        <taxon>Dikarya</taxon>
        <taxon>Ascomycota</taxon>
        <taxon>Pezizomycotina</taxon>
        <taxon>Eurotiomycetes</taxon>
        <taxon>Eurotiomycetidae</taxon>
        <taxon>Eurotiales</taxon>
        <taxon>Aspergillaceae</taxon>
        <taxon>Penicillium</taxon>
    </lineage>
</organism>
<dbReference type="GO" id="GO:0016485">
    <property type="term" value="P:protein processing"/>
    <property type="evidence" value="ECO:0007669"/>
    <property type="project" value="TreeGrafter"/>
</dbReference>
<dbReference type="Gene3D" id="2.60.120.260">
    <property type="entry name" value="Galactose-binding domain-like"/>
    <property type="match status" value="1"/>
</dbReference>
<comment type="subcellular location">
    <subcellularLocation>
        <location evidence="1">Membrane</location>
    </subcellularLocation>
</comment>
<dbReference type="SUPFAM" id="SSF52743">
    <property type="entry name" value="Subtilisin-like"/>
    <property type="match status" value="1"/>
</dbReference>
<dbReference type="AlphaFoldDB" id="A0A1V6S4Z1"/>
<dbReference type="STRING" id="29845.A0A1V6S4Z1"/>
<evidence type="ECO:0000256" key="8">
    <source>
        <dbReference type="ARBA" id="ARBA00022837"/>
    </source>
</evidence>
<dbReference type="PROSITE" id="PS00136">
    <property type="entry name" value="SUBTILASE_ASP"/>
    <property type="match status" value="1"/>
</dbReference>
<dbReference type="Pfam" id="PF00082">
    <property type="entry name" value="Peptidase_S8"/>
    <property type="match status" value="1"/>
</dbReference>
<feature type="region of interest" description="Disordered" evidence="15">
    <location>
        <begin position="648"/>
        <end position="721"/>
    </location>
</feature>
<keyword evidence="5 17" id="KW-0732">Signal</keyword>
<evidence type="ECO:0000256" key="6">
    <source>
        <dbReference type="ARBA" id="ARBA00022801"/>
    </source>
</evidence>
<keyword evidence="11" id="KW-0865">Zymogen</keyword>
<comment type="caution">
    <text evidence="19">The sequence shown here is derived from an EMBL/GenBank/DDBJ whole genome shotgun (WGS) entry which is preliminary data.</text>
</comment>
<dbReference type="Gene3D" id="3.40.50.200">
    <property type="entry name" value="Peptidase S8/S53 domain"/>
    <property type="match status" value="1"/>
</dbReference>